<keyword evidence="2" id="KW-1185">Reference proteome</keyword>
<dbReference type="Proteomes" id="UP001392437">
    <property type="component" value="Unassembled WGS sequence"/>
</dbReference>
<evidence type="ECO:0000313" key="2">
    <source>
        <dbReference type="Proteomes" id="UP001392437"/>
    </source>
</evidence>
<evidence type="ECO:0000313" key="1">
    <source>
        <dbReference type="EMBL" id="KAK8130641.1"/>
    </source>
</evidence>
<proteinExistence type="predicted"/>
<protein>
    <submittedName>
        <fullName evidence="1">Uncharacterized protein</fullName>
    </submittedName>
</protein>
<dbReference type="AlphaFoldDB" id="A0AAW0RA46"/>
<sequence length="273" mass="29037">MRVDMLGSSYEIMLGDIWPDDTSTMDTITLALDGGNAKAYTRTVLTSADRDAARPRRDRGRRRHDARLGRGCICRRPVVVKQGHRGRRVRPQRRGRVAHDAKEARAVVSVLPAASAPSQQRRRRRHVLADDQLQGPPRHGVARHVRALVVVRLAHKLAVGGDAKGPLEGVVAGLEIAAAGERDAELLTVGSGVAAGQRGQAAAAVAEVLEPARLAEQVPPDGVAVAQGRGGVLQADDDGDAVGRGVVAAALAWEDEVGYDGVPERRRCGCGVW</sequence>
<gene>
    <name evidence="1" type="ORF">PG999_003021</name>
</gene>
<comment type="caution">
    <text evidence="1">The sequence shown here is derived from an EMBL/GenBank/DDBJ whole genome shotgun (WGS) entry which is preliminary data.</text>
</comment>
<name>A0AAW0RA46_9PEZI</name>
<dbReference type="EMBL" id="JAQQWP010000002">
    <property type="protein sequence ID" value="KAK8130641.1"/>
    <property type="molecule type" value="Genomic_DNA"/>
</dbReference>
<organism evidence="1 2">
    <name type="scientific">Apiospora kogelbergensis</name>
    <dbReference type="NCBI Taxonomy" id="1337665"/>
    <lineage>
        <taxon>Eukaryota</taxon>
        <taxon>Fungi</taxon>
        <taxon>Dikarya</taxon>
        <taxon>Ascomycota</taxon>
        <taxon>Pezizomycotina</taxon>
        <taxon>Sordariomycetes</taxon>
        <taxon>Xylariomycetidae</taxon>
        <taxon>Amphisphaeriales</taxon>
        <taxon>Apiosporaceae</taxon>
        <taxon>Apiospora</taxon>
    </lineage>
</organism>
<accession>A0AAW0RA46</accession>
<reference evidence="1 2" key="1">
    <citation type="submission" date="2023-01" db="EMBL/GenBank/DDBJ databases">
        <title>Analysis of 21 Apiospora genomes using comparative genomics revels a genus with tremendous synthesis potential of carbohydrate active enzymes and secondary metabolites.</title>
        <authorList>
            <person name="Sorensen T."/>
        </authorList>
    </citation>
    <scope>NUCLEOTIDE SEQUENCE [LARGE SCALE GENOMIC DNA]</scope>
    <source>
        <strain evidence="1 2">CBS 117206</strain>
    </source>
</reference>